<organism evidence="2">
    <name type="scientific">hydrothermal vent metagenome</name>
    <dbReference type="NCBI Taxonomy" id="652676"/>
    <lineage>
        <taxon>unclassified sequences</taxon>
        <taxon>metagenomes</taxon>
        <taxon>ecological metagenomes</taxon>
    </lineage>
</organism>
<feature type="compositionally biased region" description="Polar residues" evidence="1">
    <location>
        <begin position="1"/>
        <end position="22"/>
    </location>
</feature>
<evidence type="ECO:0000256" key="1">
    <source>
        <dbReference type="SAM" id="MobiDB-lite"/>
    </source>
</evidence>
<proteinExistence type="predicted"/>
<reference evidence="2" key="1">
    <citation type="submission" date="2018-06" db="EMBL/GenBank/DDBJ databases">
        <authorList>
            <person name="Zhirakovskaya E."/>
        </authorList>
    </citation>
    <scope>NUCLEOTIDE SEQUENCE</scope>
</reference>
<gene>
    <name evidence="2" type="ORF">MNBD_GAMMA04-2204</name>
</gene>
<dbReference type="AlphaFoldDB" id="A0A3B0VY57"/>
<sequence length="108" mass="11091">MNAINPSLSAALSVQPQQNQMNARLDLRMDDKSSSQATSGGNSTVTLSDTAQAMSSGRVNELVASQSVRDGSAVENNSLGANETTSGVSVVSDLQSKANAYAEVSKLA</sequence>
<name>A0A3B0VY57_9ZZZZ</name>
<evidence type="ECO:0000313" key="2">
    <source>
        <dbReference type="EMBL" id="VAW45073.1"/>
    </source>
</evidence>
<feature type="region of interest" description="Disordered" evidence="1">
    <location>
        <begin position="1"/>
        <end position="92"/>
    </location>
</feature>
<dbReference type="EMBL" id="UOFB01000070">
    <property type="protein sequence ID" value="VAW45073.1"/>
    <property type="molecule type" value="Genomic_DNA"/>
</dbReference>
<protein>
    <submittedName>
        <fullName evidence="2">Uncharacterized protein</fullName>
    </submittedName>
</protein>
<feature type="compositionally biased region" description="Polar residues" evidence="1">
    <location>
        <begin position="34"/>
        <end position="92"/>
    </location>
</feature>
<accession>A0A3B0VY57</accession>